<reference evidence="1 2" key="1">
    <citation type="submission" date="2014-06" db="EMBL/GenBank/DDBJ databases">
        <title>Functional and comparative genomic analyses of the Drosophila gut microbiota identify candidate symbiosis factors.</title>
        <authorList>
            <person name="Newell P.D."/>
            <person name="Chaston J.M."/>
            <person name="Douglas A.E."/>
        </authorList>
    </citation>
    <scope>NUCLEOTIDE SEQUENCE [LARGE SCALE GENOMIC DNA]</scope>
    <source>
        <strain evidence="1 2">DmCS_006</strain>
    </source>
</reference>
<dbReference type="EMBL" id="JOKM01000072">
    <property type="protein sequence ID" value="KGB22777.1"/>
    <property type="molecule type" value="Genomic_DNA"/>
</dbReference>
<dbReference type="AlphaFoldDB" id="A0A094YN73"/>
<gene>
    <name evidence="1" type="ORF">AtDm6_2012</name>
</gene>
<evidence type="ECO:0000313" key="2">
    <source>
        <dbReference type="Proteomes" id="UP000029448"/>
    </source>
</evidence>
<accession>A0A094YN73</accession>
<evidence type="ECO:0000313" key="1">
    <source>
        <dbReference type="EMBL" id="KGB22777.1"/>
    </source>
</evidence>
<dbReference type="PATRIC" id="fig|104102.7.peg.1988"/>
<proteinExistence type="predicted"/>
<sequence>MLIIVGDVRRPESYTKASFYTPLWLMISARTLSALSGFHTWGVHKVSV</sequence>
<name>A0A094YN73_9PROT</name>
<comment type="caution">
    <text evidence="1">The sequence shown here is derived from an EMBL/GenBank/DDBJ whole genome shotgun (WGS) entry which is preliminary data.</text>
</comment>
<keyword evidence="2" id="KW-1185">Reference proteome</keyword>
<organism evidence="1 2">
    <name type="scientific">Acetobacter tropicalis</name>
    <dbReference type="NCBI Taxonomy" id="104102"/>
    <lineage>
        <taxon>Bacteria</taxon>
        <taxon>Pseudomonadati</taxon>
        <taxon>Pseudomonadota</taxon>
        <taxon>Alphaproteobacteria</taxon>
        <taxon>Acetobacterales</taxon>
        <taxon>Acetobacteraceae</taxon>
        <taxon>Acetobacter</taxon>
    </lineage>
</organism>
<dbReference type="Proteomes" id="UP000029448">
    <property type="component" value="Unassembled WGS sequence"/>
</dbReference>
<protein>
    <submittedName>
        <fullName evidence="1">Uncharacterized protein</fullName>
    </submittedName>
</protein>